<keyword evidence="2" id="KW-1133">Transmembrane helix</keyword>
<comment type="caution">
    <text evidence="3">The sequence shown here is derived from an EMBL/GenBank/DDBJ whole genome shotgun (WGS) entry which is preliminary data.</text>
</comment>
<gene>
    <name evidence="3" type="ORF">CRI94_10365</name>
</gene>
<dbReference type="Gene3D" id="1.25.40.10">
    <property type="entry name" value="Tetratricopeptide repeat domain"/>
    <property type="match status" value="1"/>
</dbReference>
<evidence type="ECO:0000313" key="4">
    <source>
        <dbReference type="Proteomes" id="UP000220102"/>
    </source>
</evidence>
<evidence type="ECO:0000256" key="2">
    <source>
        <dbReference type="SAM" id="Phobius"/>
    </source>
</evidence>
<dbReference type="InterPro" id="IPR011990">
    <property type="entry name" value="TPR-like_helical_dom_sf"/>
</dbReference>
<dbReference type="AlphaFoldDB" id="A0A2A8CWQ7"/>
<keyword evidence="4" id="KW-1185">Reference proteome</keyword>
<dbReference type="RefSeq" id="WP_098075643.1">
    <property type="nucleotide sequence ID" value="NZ_PDEQ01000005.1"/>
</dbReference>
<feature type="region of interest" description="Disordered" evidence="1">
    <location>
        <begin position="398"/>
        <end position="429"/>
    </location>
</feature>
<sequence>MREAVGWMRAKRFENVIQLADNVLRGPTKSDSLTVSRIYELAGIAASRLSRPDESTHLFRTSRYYSSTRSPAEQAELHFSWAKSALRSGRYVQARSHVQRAQKELANPDTSLALSALLSTTQAWAFVLEAVRDDRPPSDSVDTVLAEANTIRSATGDRLWHASDGRQMDIQSRFAIVRAAASTVRGQSVEAGDLSAARSRAQKHGDAWAEIASHFVDVLRYAETDEPDAIYDRMDQIIDLSRSAQEPTFLAQVLLANVRIASDHGQEDEAHRALQRLSSLDAVPPAIFQAASTRQMRAFENPWTWTTWAQILGLALVLSLVFQVFVSRMRSSDDATPDPGDEREGADVPTEPGPEPSSEYQSPKGLDDPVVNDHAAVAFDVQIDLDPEEIENIIASTPFTGGAESSGQQDAASTPAPDAEGRRSAQPVSVPCYGADGSREGEIEIPSSLAGGLLERKIVALEVEGEILLLYRFETGSQRVVHYDPESGTFEDVETDGDFHGFPIAKLGRPDTDSSD</sequence>
<feature type="compositionally biased region" description="Polar residues" evidence="1">
    <location>
        <begin position="398"/>
        <end position="412"/>
    </location>
</feature>
<accession>A0A2A8CWQ7</accession>
<reference evidence="3 4" key="1">
    <citation type="submission" date="2017-10" db="EMBL/GenBank/DDBJ databases">
        <title>Draft genome of Longibacter Salinarum.</title>
        <authorList>
            <person name="Goh K.M."/>
            <person name="Shamsir M.S."/>
            <person name="Lim S.W."/>
        </authorList>
    </citation>
    <scope>NUCLEOTIDE SEQUENCE [LARGE SCALE GENOMIC DNA]</scope>
    <source>
        <strain evidence="3 4">KCTC 52045</strain>
    </source>
</reference>
<evidence type="ECO:0000313" key="3">
    <source>
        <dbReference type="EMBL" id="PEN13050.1"/>
    </source>
</evidence>
<dbReference type="Proteomes" id="UP000220102">
    <property type="component" value="Unassembled WGS sequence"/>
</dbReference>
<name>A0A2A8CWQ7_9BACT</name>
<proteinExistence type="predicted"/>
<keyword evidence="2" id="KW-0812">Transmembrane</keyword>
<protein>
    <submittedName>
        <fullName evidence="3">Uncharacterized protein</fullName>
    </submittedName>
</protein>
<dbReference type="EMBL" id="PDEQ01000005">
    <property type="protein sequence ID" value="PEN13050.1"/>
    <property type="molecule type" value="Genomic_DNA"/>
</dbReference>
<organism evidence="3 4">
    <name type="scientific">Longibacter salinarum</name>
    <dbReference type="NCBI Taxonomy" id="1850348"/>
    <lineage>
        <taxon>Bacteria</taxon>
        <taxon>Pseudomonadati</taxon>
        <taxon>Rhodothermota</taxon>
        <taxon>Rhodothermia</taxon>
        <taxon>Rhodothermales</taxon>
        <taxon>Salisaetaceae</taxon>
        <taxon>Longibacter</taxon>
    </lineage>
</organism>
<evidence type="ECO:0000256" key="1">
    <source>
        <dbReference type="SAM" id="MobiDB-lite"/>
    </source>
</evidence>
<feature type="region of interest" description="Disordered" evidence="1">
    <location>
        <begin position="330"/>
        <end position="369"/>
    </location>
</feature>
<feature type="transmembrane region" description="Helical" evidence="2">
    <location>
        <begin position="303"/>
        <end position="326"/>
    </location>
</feature>
<keyword evidence="2" id="KW-0472">Membrane</keyword>